<keyword evidence="2" id="KW-1185">Reference proteome</keyword>
<dbReference type="Proteomes" id="UP000315252">
    <property type="component" value="Unassembled WGS sequence"/>
</dbReference>
<dbReference type="AlphaFoldDB" id="A0A545TT09"/>
<sequence length="101" mass="11329">MTTLKQKLVARVAELNATMEDNSGPYDVDFIVDAPIGFVFSATDLHYHCHSQPVGPWGRNDLYRDMLERIEPGLRPCEVEPCEICNPLMAPPHYVTAIGSR</sequence>
<organism evidence="1 2">
    <name type="scientific">Denitrobaculum tricleocarpae</name>
    <dbReference type="NCBI Taxonomy" id="2591009"/>
    <lineage>
        <taxon>Bacteria</taxon>
        <taxon>Pseudomonadati</taxon>
        <taxon>Pseudomonadota</taxon>
        <taxon>Alphaproteobacteria</taxon>
        <taxon>Rhodospirillales</taxon>
        <taxon>Rhodospirillaceae</taxon>
        <taxon>Denitrobaculum</taxon>
    </lineage>
</organism>
<evidence type="ECO:0000313" key="2">
    <source>
        <dbReference type="Proteomes" id="UP000315252"/>
    </source>
</evidence>
<comment type="caution">
    <text evidence="1">The sequence shown here is derived from an EMBL/GenBank/DDBJ whole genome shotgun (WGS) entry which is preliminary data.</text>
</comment>
<dbReference type="RefSeq" id="WP_142896066.1">
    <property type="nucleotide sequence ID" value="NZ_ML660054.1"/>
</dbReference>
<accession>A0A545TT09</accession>
<protein>
    <submittedName>
        <fullName evidence="1">Uncharacterized protein</fullName>
    </submittedName>
</protein>
<proteinExistence type="predicted"/>
<name>A0A545TT09_9PROT</name>
<reference evidence="1 2" key="1">
    <citation type="submission" date="2019-06" db="EMBL/GenBank/DDBJ databases">
        <title>Whole genome sequence for Rhodospirillaceae sp. R148.</title>
        <authorList>
            <person name="Wang G."/>
        </authorList>
    </citation>
    <scope>NUCLEOTIDE SEQUENCE [LARGE SCALE GENOMIC DNA]</scope>
    <source>
        <strain evidence="1 2">R148</strain>
    </source>
</reference>
<evidence type="ECO:0000313" key="1">
    <source>
        <dbReference type="EMBL" id="TQV80353.1"/>
    </source>
</evidence>
<dbReference type="EMBL" id="VHSH01000003">
    <property type="protein sequence ID" value="TQV80353.1"/>
    <property type="molecule type" value="Genomic_DNA"/>
</dbReference>
<gene>
    <name evidence="1" type="ORF">FKG95_09160</name>
</gene>